<feature type="compositionally biased region" description="Polar residues" evidence="1">
    <location>
        <begin position="88"/>
        <end position="101"/>
    </location>
</feature>
<feature type="compositionally biased region" description="Polar residues" evidence="1">
    <location>
        <begin position="28"/>
        <end position="60"/>
    </location>
</feature>
<proteinExistence type="predicted"/>
<dbReference type="AlphaFoldDB" id="A0A0N8RM87"/>
<dbReference type="Proteomes" id="UP000050557">
    <property type="component" value="Unassembled WGS sequence"/>
</dbReference>
<dbReference type="EMBL" id="LJQM01000197">
    <property type="protein sequence ID" value="KPX42103.1"/>
    <property type="molecule type" value="Genomic_DNA"/>
</dbReference>
<sequence>MMNSFLRSLAGGVLVAACGIGAAQAQTLPGSTLDNSASSNPYNSPIKRSNPNSRQGTESITPRAPGPNIAPPVRKPSLENGGIGNGYPTRQTAPRPSTPTTDPKRPH</sequence>
<protein>
    <submittedName>
        <fullName evidence="3">Putative Lipoprotein</fullName>
    </submittedName>
</protein>
<accession>A0A0N8RM87</accession>
<evidence type="ECO:0000256" key="2">
    <source>
        <dbReference type="SAM" id="SignalP"/>
    </source>
</evidence>
<keyword evidence="3" id="KW-0449">Lipoprotein</keyword>
<name>A0A0N8RM87_9PSED</name>
<reference evidence="3 4" key="1">
    <citation type="submission" date="2015-09" db="EMBL/GenBank/DDBJ databases">
        <title>Genome announcement of multiple Pseudomonas syringae strains.</title>
        <authorList>
            <person name="Thakur S."/>
            <person name="Wang P.W."/>
            <person name="Gong Y."/>
            <person name="Weir B.S."/>
            <person name="Guttman D.S."/>
        </authorList>
    </citation>
    <scope>NUCLEOTIDE SEQUENCE [LARGE SCALE GENOMIC DNA]</scope>
    <source>
        <strain evidence="3 4">ICMP4531</strain>
    </source>
</reference>
<evidence type="ECO:0000313" key="3">
    <source>
        <dbReference type="EMBL" id="KPX42103.1"/>
    </source>
</evidence>
<evidence type="ECO:0000256" key="1">
    <source>
        <dbReference type="SAM" id="MobiDB-lite"/>
    </source>
</evidence>
<feature type="signal peptide" evidence="2">
    <location>
        <begin position="1"/>
        <end position="25"/>
    </location>
</feature>
<feature type="compositionally biased region" description="Pro residues" evidence="1">
    <location>
        <begin position="64"/>
        <end position="74"/>
    </location>
</feature>
<dbReference type="PROSITE" id="PS51257">
    <property type="entry name" value="PROKAR_LIPOPROTEIN"/>
    <property type="match status" value="1"/>
</dbReference>
<feature type="region of interest" description="Disordered" evidence="1">
    <location>
        <begin position="28"/>
        <end position="107"/>
    </location>
</feature>
<keyword evidence="2" id="KW-0732">Signal</keyword>
<comment type="caution">
    <text evidence="3">The sequence shown here is derived from an EMBL/GenBank/DDBJ whole genome shotgun (WGS) entry which is preliminary data.</text>
</comment>
<organism evidence="3 4">
    <name type="scientific">Pseudomonas syringae pv. helianthi</name>
    <dbReference type="NCBI Taxonomy" id="251654"/>
    <lineage>
        <taxon>Bacteria</taxon>
        <taxon>Pseudomonadati</taxon>
        <taxon>Pseudomonadota</taxon>
        <taxon>Gammaproteobacteria</taxon>
        <taxon>Pseudomonadales</taxon>
        <taxon>Pseudomonadaceae</taxon>
        <taxon>Pseudomonas</taxon>
    </lineage>
</organism>
<feature type="chain" id="PRO_5006030983" evidence="2">
    <location>
        <begin position="26"/>
        <end position="107"/>
    </location>
</feature>
<dbReference type="PATRIC" id="fig|251654.3.peg.6096"/>
<evidence type="ECO:0000313" key="4">
    <source>
        <dbReference type="Proteomes" id="UP000050557"/>
    </source>
</evidence>
<gene>
    <name evidence="3" type="ORF">ALO68_04569</name>
</gene>